<comment type="caution">
    <text evidence="5">The sequence shown here is derived from an EMBL/GenBank/DDBJ whole genome shotgun (WGS) entry which is preliminary data.</text>
</comment>
<dbReference type="Pfam" id="PF09758">
    <property type="entry name" value="FPL"/>
    <property type="match status" value="1"/>
</dbReference>
<protein>
    <submittedName>
        <fullName evidence="5">Armadillo-like helical domain-containing protein</fullName>
    </submittedName>
</protein>
<sequence length="281" mass="32453">KYDRDVTIQVLQTLSIMIQNIGKQMSLYYLFSNNYINDMIVHDFDFVDNEILAYYVSFLKTISLKLDRDVINFFFNCKSAWLILHIYIYFFKHKDQMVRIAVRTLTLNVFRVNDPDLRQFITDKTAVPYFSNLVWFMKDQCFLLNQVLLQNCSFRRDFNPQPPLQPPPSSSSSPSNAKDETNATANDTIAIANINININISMNTNTNTNNANANANPSGTSSLPGGGVRLSTTMIRSQIQQGVEEQVDHYYYLEDIFLLRIRPLNESLMDQLFSHFILPVL</sequence>
<gene>
    <name evidence="5" type="ORF">RFI_23627</name>
</gene>
<dbReference type="PANTHER" id="PTHR21481">
    <property type="entry name" value="PROTEIN CLEC16A"/>
    <property type="match status" value="1"/>
</dbReference>
<dbReference type="PANTHER" id="PTHR21481:SF0">
    <property type="entry name" value="PROTEIN CLEC16A"/>
    <property type="match status" value="1"/>
</dbReference>
<dbReference type="GO" id="GO:0005794">
    <property type="term" value="C:Golgi apparatus"/>
    <property type="evidence" value="ECO:0007669"/>
    <property type="project" value="TreeGrafter"/>
</dbReference>
<dbReference type="OrthoDB" id="294052at2759"/>
<keyword evidence="1" id="KW-0072">Autophagy</keyword>
<dbReference type="GO" id="GO:0016197">
    <property type="term" value="P:endosomal transport"/>
    <property type="evidence" value="ECO:0007669"/>
    <property type="project" value="TreeGrafter"/>
</dbReference>
<feature type="transmembrane region" description="Helical" evidence="3">
    <location>
        <begin position="70"/>
        <end position="90"/>
    </location>
</feature>
<dbReference type="GO" id="GO:0006914">
    <property type="term" value="P:autophagy"/>
    <property type="evidence" value="ECO:0007669"/>
    <property type="project" value="UniProtKB-KW"/>
</dbReference>
<dbReference type="InterPro" id="IPR019155">
    <property type="entry name" value="CLEC16A/TT9_N"/>
</dbReference>
<proteinExistence type="predicted"/>
<evidence type="ECO:0000259" key="4">
    <source>
        <dbReference type="Pfam" id="PF09758"/>
    </source>
</evidence>
<accession>X6MJ99</accession>
<evidence type="ECO:0000313" key="5">
    <source>
        <dbReference type="EMBL" id="ETO13741.1"/>
    </source>
</evidence>
<evidence type="ECO:0000256" key="1">
    <source>
        <dbReference type="ARBA" id="ARBA00023006"/>
    </source>
</evidence>
<keyword evidence="3" id="KW-1133">Transmembrane helix</keyword>
<dbReference type="EMBL" id="ASPP01020411">
    <property type="protein sequence ID" value="ETO13741.1"/>
    <property type="molecule type" value="Genomic_DNA"/>
</dbReference>
<organism evidence="5 6">
    <name type="scientific">Reticulomyxa filosa</name>
    <dbReference type="NCBI Taxonomy" id="46433"/>
    <lineage>
        <taxon>Eukaryota</taxon>
        <taxon>Sar</taxon>
        <taxon>Rhizaria</taxon>
        <taxon>Retaria</taxon>
        <taxon>Foraminifera</taxon>
        <taxon>Monothalamids</taxon>
        <taxon>Reticulomyxidae</taxon>
        <taxon>Reticulomyxa</taxon>
    </lineage>
</organism>
<reference evidence="5 6" key="1">
    <citation type="journal article" date="2013" name="Curr. Biol.">
        <title>The Genome of the Foraminiferan Reticulomyxa filosa.</title>
        <authorList>
            <person name="Glockner G."/>
            <person name="Hulsmann N."/>
            <person name="Schleicher M."/>
            <person name="Noegel A.A."/>
            <person name="Eichinger L."/>
            <person name="Gallinger C."/>
            <person name="Pawlowski J."/>
            <person name="Sierra R."/>
            <person name="Euteneuer U."/>
            <person name="Pillet L."/>
            <person name="Moustafa A."/>
            <person name="Platzer M."/>
            <person name="Groth M."/>
            <person name="Szafranski K."/>
            <person name="Schliwa M."/>
        </authorList>
    </citation>
    <scope>NUCLEOTIDE SEQUENCE [LARGE SCALE GENOMIC DNA]</scope>
</reference>
<feature type="non-terminal residue" evidence="5">
    <location>
        <position position="1"/>
    </location>
</feature>
<evidence type="ECO:0000313" key="6">
    <source>
        <dbReference type="Proteomes" id="UP000023152"/>
    </source>
</evidence>
<keyword evidence="3" id="KW-0812">Transmembrane</keyword>
<feature type="compositionally biased region" description="Pro residues" evidence="2">
    <location>
        <begin position="160"/>
        <end position="169"/>
    </location>
</feature>
<dbReference type="InterPro" id="IPR039272">
    <property type="entry name" value="CLEC16A/TT9"/>
</dbReference>
<dbReference type="GO" id="GO:1901096">
    <property type="term" value="P:regulation of autophagosome maturation"/>
    <property type="evidence" value="ECO:0007669"/>
    <property type="project" value="TreeGrafter"/>
</dbReference>
<feature type="domain" description="FPL" evidence="4">
    <location>
        <begin position="4"/>
        <end position="110"/>
    </location>
</feature>
<keyword evidence="3" id="KW-0472">Membrane</keyword>
<evidence type="ECO:0000256" key="2">
    <source>
        <dbReference type="SAM" id="MobiDB-lite"/>
    </source>
</evidence>
<dbReference type="GO" id="GO:0007034">
    <property type="term" value="P:vacuolar transport"/>
    <property type="evidence" value="ECO:0007669"/>
    <property type="project" value="TreeGrafter"/>
</dbReference>
<dbReference type="Proteomes" id="UP000023152">
    <property type="component" value="Unassembled WGS sequence"/>
</dbReference>
<name>X6MJ99_RETFI</name>
<dbReference type="GO" id="GO:0005770">
    <property type="term" value="C:late endosome"/>
    <property type="evidence" value="ECO:0007669"/>
    <property type="project" value="TreeGrafter"/>
</dbReference>
<keyword evidence="6" id="KW-1185">Reference proteome</keyword>
<feature type="region of interest" description="Disordered" evidence="2">
    <location>
        <begin position="159"/>
        <end position="181"/>
    </location>
</feature>
<evidence type="ECO:0000256" key="3">
    <source>
        <dbReference type="SAM" id="Phobius"/>
    </source>
</evidence>
<dbReference type="AlphaFoldDB" id="X6MJ99"/>
<feature type="non-terminal residue" evidence="5">
    <location>
        <position position="281"/>
    </location>
</feature>